<dbReference type="Gene3D" id="1.20.120.1810">
    <property type="match status" value="1"/>
</dbReference>
<dbReference type="SUPFAM" id="SSF88946">
    <property type="entry name" value="Sigma2 domain of RNA polymerase sigma factors"/>
    <property type="match status" value="1"/>
</dbReference>
<dbReference type="InterPro" id="IPR014284">
    <property type="entry name" value="RNA_pol_sigma-70_dom"/>
</dbReference>
<evidence type="ECO:0000313" key="7">
    <source>
        <dbReference type="EMBL" id="EIE24786.1"/>
    </source>
</evidence>
<dbReference type="GO" id="GO:0016987">
    <property type="term" value="F:sigma factor activity"/>
    <property type="evidence" value="ECO:0007669"/>
    <property type="project" value="UniProtKB-KW"/>
</dbReference>
<dbReference type="CDD" id="cd06171">
    <property type="entry name" value="Sigma70_r4"/>
    <property type="match status" value="1"/>
</dbReference>
<organism evidence="7 8">
    <name type="scientific">Coccomyxa subellipsoidea (strain C-169)</name>
    <name type="common">Green microalga</name>
    <dbReference type="NCBI Taxonomy" id="574566"/>
    <lineage>
        <taxon>Eukaryota</taxon>
        <taxon>Viridiplantae</taxon>
        <taxon>Chlorophyta</taxon>
        <taxon>core chlorophytes</taxon>
        <taxon>Trebouxiophyceae</taxon>
        <taxon>Trebouxiophyceae incertae sedis</taxon>
        <taxon>Coccomyxaceae</taxon>
        <taxon>Coccomyxa</taxon>
        <taxon>Coccomyxa subellipsoidea</taxon>
    </lineage>
</organism>
<feature type="domain" description="FAS1" evidence="6">
    <location>
        <begin position="987"/>
        <end position="1128"/>
    </location>
</feature>
<dbReference type="PANTHER" id="PTHR30603:SF47">
    <property type="entry name" value="RNA POLYMERASE SIGMA FACTOR SIGD, CHLOROPLASTIC"/>
    <property type="match status" value="1"/>
</dbReference>
<comment type="caution">
    <text evidence="7">The sequence shown here is derived from an EMBL/GenBank/DDBJ whole genome shotgun (WGS) entry which is preliminary data.</text>
</comment>
<dbReference type="AlphaFoldDB" id="I0Z2B7"/>
<keyword evidence="4" id="KW-0238">DNA-binding</keyword>
<dbReference type="InterPro" id="IPR007627">
    <property type="entry name" value="RNA_pol_sigma70_r2"/>
</dbReference>
<dbReference type="Gene3D" id="2.30.180.10">
    <property type="entry name" value="FAS1 domain"/>
    <property type="match status" value="2"/>
</dbReference>
<keyword evidence="5" id="KW-0804">Transcription</keyword>
<dbReference type="OrthoDB" id="513636at2759"/>
<keyword evidence="3" id="KW-0731">Sigma factor</keyword>
<evidence type="ECO:0000256" key="4">
    <source>
        <dbReference type="ARBA" id="ARBA00023125"/>
    </source>
</evidence>
<evidence type="ECO:0000313" key="8">
    <source>
        <dbReference type="Proteomes" id="UP000007264"/>
    </source>
</evidence>
<dbReference type="GO" id="GO:0003677">
    <property type="term" value="F:DNA binding"/>
    <property type="evidence" value="ECO:0007669"/>
    <property type="project" value="UniProtKB-KW"/>
</dbReference>
<dbReference type="InterPro" id="IPR007630">
    <property type="entry name" value="RNA_pol_sigma70_r4"/>
</dbReference>
<dbReference type="EMBL" id="AGSI01000005">
    <property type="protein sequence ID" value="EIE24786.1"/>
    <property type="molecule type" value="Genomic_DNA"/>
</dbReference>
<dbReference type="KEGG" id="csl:COCSUDRAFT_62196"/>
<dbReference type="Proteomes" id="UP000007264">
    <property type="component" value="Unassembled WGS sequence"/>
</dbReference>
<evidence type="ECO:0000256" key="1">
    <source>
        <dbReference type="ARBA" id="ARBA00007788"/>
    </source>
</evidence>
<dbReference type="InterPro" id="IPR013324">
    <property type="entry name" value="RNA_pol_sigma_r3/r4-like"/>
</dbReference>
<dbReference type="SUPFAM" id="SSF88659">
    <property type="entry name" value="Sigma3 and sigma4 domains of RNA polymerase sigma factors"/>
    <property type="match status" value="1"/>
</dbReference>
<dbReference type="InterPro" id="IPR036378">
    <property type="entry name" value="FAS1_dom_sf"/>
</dbReference>
<evidence type="ECO:0000256" key="5">
    <source>
        <dbReference type="ARBA" id="ARBA00023163"/>
    </source>
</evidence>
<dbReference type="PROSITE" id="PS50213">
    <property type="entry name" value="FAS1"/>
    <property type="match status" value="2"/>
</dbReference>
<dbReference type="InterPro" id="IPR050239">
    <property type="entry name" value="Sigma-70_RNA_pol_init_factors"/>
</dbReference>
<sequence length="1166" mass="122010">MAAAVAGALVGVEPKAVVEAAQAKLLEERRATGAAASFRGAGLRLRQWDTLSEHFNLADTNLLRQPRVMRSVNEALLCKECKRPGHGDLLTREEEVELIGAMRSGQRLQMFLAAWQRATGRPPVHEEISARGFLGSSENVGEVLHAAGDAQSQLIICNVRLVHKIAQQYRSPQVIDYEDLFQAGLEGLQDGLRRYEPARGSRLGTCLYFSIRNTVVREYRRQNRVVIIPDSTQAELAALQSALTAFTDMHQRQPTFEELGTASGFTTRELHRLLRLHATREVFSGALCTAAYPRSGREAPQETWGDTLEGAVEEQVHSERAAGLLELQQHMDTAIRSLPDKEQTVLRSFYGLDGRPKNQKEIGEIMSTSEQYVSQLLNKARMRLRKQRAQTLLAYLGQDCVTPYQSAARNSELTYVAQAMERTGLVTAFNSSDLVATIFLPKNIAFENLLTSIGMTVDQAFNNAGAFTPFLGQILEYHVVPNVVLFAENFTSGQVLPTVIQDTLTVNLDPLTITPSGGGKAAVTFTDFIACKSIEHVLDTVLLPQSIVQQYTASMNGGGAAAAAPLVMATSGADVLAQAIATAPVVAPLVPVALPVVPVAQVPAASIIDAAEATKTQASRSHTSLQKLISLLEHAADKVASELQALKPVAVPSPPPVIAPGPIEPVPVSGALPVSGVTTAPPPPAVIELPKKEALLLGLKDKISSKLIGAPPPPLAVSGAPTAVSGTPLTPVPALPAAGPVTALELPKVDVPLPLPKKKEILPPVGLDVPLYKFKLPDIKAELLALGKDALSKLGLDKLIAAQTPPPPMPVAVSGAPITPVAATPVVPDLSALLPVKKDIPILDSLKNQLLPQSPPPPAVPTAVSGAPVTPAAASPTPAILLPTLVPLKKDEKLLTAALAASPKAEASKEEAAAAPLVIKLPEFAGGTNLPDIVAGNTYSPPDGYYSASASADASAQAGTVTAASGPEPQGVIVVGDDIAYNVSTTCSTVPAVAQMVPSMADFLAALQATGLDMALNNDTAMMTVFVPVNAAFDVLAVQTNQTLGAILAQTDMLKQVLEYHVVPGVSALAANLSDGEMLQTALPNQTIKVQAGANGVKLLGGNGVVANVIYPDVVACNAIIHVIDAVLAPVPAALPPMLPAAAAAATMAAAMGPQPMPVPAAGGRH</sequence>
<name>I0Z2B7_COCSC</name>
<keyword evidence="2" id="KW-0805">Transcription regulation</keyword>
<evidence type="ECO:0000256" key="2">
    <source>
        <dbReference type="ARBA" id="ARBA00023015"/>
    </source>
</evidence>
<evidence type="ECO:0000256" key="3">
    <source>
        <dbReference type="ARBA" id="ARBA00023082"/>
    </source>
</evidence>
<dbReference type="Gene3D" id="1.20.140.160">
    <property type="match status" value="1"/>
</dbReference>
<dbReference type="SUPFAM" id="SSF82153">
    <property type="entry name" value="FAS1 domain"/>
    <property type="match status" value="2"/>
</dbReference>
<feature type="domain" description="FAS1" evidence="6">
    <location>
        <begin position="400"/>
        <end position="542"/>
    </location>
</feature>
<reference evidence="7 8" key="1">
    <citation type="journal article" date="2012" name="Genome Biol.">
        <title>The genome of the polar eukaryotic microalga coccomyxa subellipsoidea reveals traits of cold adaptation.</title>
        <authorList>
            <person name="Blanc G."/>
            <person name="Agarkova I."/>
            <person name="Grimwood J."/>
            <person name="Kuo A."/>
            <person name="Brueggeman A."/>
            <person name="Dunigan D."/>
            <person name="Gurnon J."/>
            <person name="Ladunga I."/>
            <person name="Lindquist E."/>
            <person name="Lucas S."/>
            <person name="Pangilinan J."/>
            <person name="Proschold T."/>
            <person name="Salamov A."/>
            <person name="Schmutz J."/>
            <person name="Weeks D."/>
            <person name="Yamada T."/>
            <person name="Claverie J.M."/>
            <person name="Grigoriev I."/>
            <person name="Van Etten J."/>
            <person name="Lomsadze A."/>
            <person name="Borodovsky M."/>
        </authorList>
    </citation>
    <scope>NUCLEOTIDE SEQUENCE [LARGE SCALE GENOMIC DNA]</scope>
    <source>
        <strain evidence="7 8">C-169</strain>
    </source>
</reference>
<keyword evidence="8" id="KW-1185">Reference proteome</keyword>
<accession>I0Z2B7</accession>
<dbReference type="InterPro" id="IPR013325">
    <property type="entry name" value="RNA_pol_sigma_r2"/>
</dbReference>
<evidence type="ECO:0000259" key="6">
    <source>
        <dbReference type="PROSITE" id="PS50213"/>
    </source>
</evidence>
<dbReference type="SMART" id="SM00554">
    <property type="entry name" value="FAS1"/>
    <property type="match status" value="2"/>
</dbReference>
<dbReference type="InterPro" id="IPR000782">
    <property type="entry name" value="FAS1_domain"/>
</dbReference>
<dbReference type="RefSeq" id="XP_005649330.1">
    <property type="nucleotide sequence ID" value="XM_005649273.1"/>
</dbReference>
<gene>
    <name evidence="7" type="ORF">COCSUDRAFT_62196</name>
</gene>
<dbReference type="Pfam" id="PF02469">
    <property type="entry name" value="Fasciclin"/>
    <property type="match status" value="2"/>
</dbReference>
<comment type="similarity">
    <text evidence="1">Belongs to the sigma-70 factor family.</text>
</comment>
<dbReference type="NCBIfam" id="TIGR02937">
    <property type="entry name" value="sigma70-ECF"/>
    <property type="match status" value="1"/>
</dbReference>
<dbReference type="Pfam" id="PF04542">
    <property type="entry name" value="Sigma70_r2"/>
    <property type="match status" value="1"/>
</dbReference>
<dbReference type="Pfam" id="PF04545">
    <property type="entry name" value="Sigma70_r4"/>
    <property type="match status" value="1"/>
</dbReference>
<dbReference type="GeneID" id="17042974"/>
<dbReference type="PANTHER" id="PTHR30603">
    <property type="entry name" value="RNA POLYMERASE SIGMA FACTOR RPO"/>
    <property type="match status" value="1"/>
</dbReference>
<proteinExistence type="inferred from homology"/>
<dbReference type="GO" id="GO:0006352">
    <property type="term" value="P:DNA-templated transcription initiation"/>
    <property type="evidence" value="ECO:0007669"/>
    <property type="project" value="InterPro"/>
</dbReference>
<protein>
    <submittedName>
        <fullName evidence="7">Fasciclin-domain-containing protein</fullName>
    </submittedName>
</protein>